<dbReference type="EMBL" id="JASCZI010003780">
    <property type="protein sequence ID" value="MED6116943.1"/>
    <property type="molecule type" value="Genomic_DNA"/>
</dbReference>
<protein>
    <submittedName>
        <fullName evidence="1">Uncharacterized protein</fullName>
    </submittedName>
</protein>
<evidence type="ECO:0000313" key="2">
    <source>
        <dbReference type="Proteomes" id="UP001341840"/>
    </source>
</evidence>
<keyword evidence="2" id="KW-1185">Reference proteome</keyword>
<name>A0ABU6QYU2_9FABA</name>
<organism evidence="1 2">
    <name type="scientific">Stylosanthes scabra</name>
    <dbReference type="NCBI Taxonomy" id="79078"/>
    <lineage>
        <taxon>Eukaryota</taxon>
        <taxon>Viridiplantae</taxon>
        <taxon>Streptophyta</taxon>
        <taxon>Embryophyta</taxon>
        <taxon>Tracheophyta</taxon>
        <taxon>Spermatophyta</taxon>
        <taxon>Magnoliopsida</taxon>
        <taxon>eudicotyledons</taxon>
        <taxon>Gunneridae</taxon>
        <taxon>Pentapetalae</taxon>
        <taxon>rosids</taxon>
        <taxon>fabids</taxon>
        <taxon>Fabales</taxon>
        <taxon>Fabaceae</taxon>
        <taxon>Papilionoideae</taxon>
        <taxon>50 kb inversion clade</taxon>
        <taxon>dalbergioids sensu lato</taxon>
        <taxon>Dalbergieae</taxon>
        <taxon>Pterocarpus clade</taxon>
        <taxon>Stylosanthes</taxon>
    </lineage>
</organism>
<sequence>TFAGGSLGVRKDFRHHCTPTKNIEKEENKQKYENRTLVQSHALTARPRGLKIQFWKAPATIALSCVLCCTFARITQPRGTLALPRGDMGCSRTKFGLASRRRVFLFASLRVPRARMSCSRDKSLQLACTCAPQLVQSHEPKNMDYGPPIRARDA</sequence>
<proteinExistence type="predicted"/>
<accession>A0ABU6QYU2</accession>
<gene>
    <name evidence="1" type="ORF">PIB30_105126</name>
</gene>
<dbReference type="Proteomes" id="UP001341840">
    <property type="component" value="Unassembled WGS sequence"/>
</dbReference>
<evidence type="ECO:0000313" key="1">
    <source>
        <dbReference type="EMBL" id="MED6116943.1"/>
    </source>
</evidence>
<feature type="non-terminal residue" evidence="1">
    <location>
        <position position="1"/>
    </location>
</feature>
<reference evidence="1 2" key="1">
    <citation type="journal article" date="2023" name="Plants (Basel)">
        <title>Bridging the Gap: Combining Genomics and Transcriptomics Approaches to Understand Stylosanthes scabra, an Orphan Legume from the Brazilian Caatinga.</title>
        <authorList>
            <person name="Ferreira-Neto J.R.C."/>
            <person name="da Silva M.D."/>
            <person name="Binneck E."/>
            <person name="de Melo N.F."/>
            <person name="da Silva R.H."/>
            <person name="de Melo A.L.T.M."/>
            <person name="Pandolfi V."/>
            <person name="Bustamante F.O."/>
            <person name="Brasileiro-Vidal A.C."/>
            <person name="Benko-Iseppon A.M."/>
        </authorList>
    </citation>
    <scope>NUCLEOTIDE SEQUENCE [LARGE SCALE GENOMIC DNA]</scope>
    <source>
        <tissue evidence="1">Leaves</tissue>
    </source>
</reference>
<comment type="caution">
    <text evidence="1">The sequence shown here is derived from an EMBL/GenBank/DDBJ whole genome shotgun (WGS) entry which is preliminary data.</text>
</comment>